<feature type="transmembrane region" description="Helical" evidence="1">
    <location>
        <begin position="6"/>
        <end position="27"/>
    </location>
</feature>
<evidence type="ECO:0000313" key="2">
    <source>
        <dbReference type="EMBL" id="OCK72662.1"/>
    </source>
</evidence>
<reference evidence="2 3" key="1">
    <citation type="journal article" date="2016" name="Nat. Commun.">
        <title>Ectomycorrhizal ecology is imprinted in the genome of the dominant symbiotic fungus Cenococcum geophilum.</title>
        <authorList>
            <consortium name="DOE Joint Genome Institute"/>
            <person name="Peter M."/>
            <person name="Kohler A."/>
            <person name="Ohm R.A."/>
            <person name="Kuo A."/>
            <person name="Krutzmann J."/>
            <person name="Morin E."/>
            <person name="Arend M."/>
            <person name="Barry K.W."/>
            <person name="Binder M."/>
            <person name="Choi C."/>
            <person name="Clum A."/>
            <person name="Copeland A."/>
            <person name="Grisel N."/>
            <person name="Haridas S."/>
            <person name="Kipfer T."/>
            <person name="LaButti K."/>
            <person name="Lindquist E."/>
            <person name="Lipzen A."/>
            <person name="Maire R."/>
            <person name="Meier B."/>
            <person name="Mihaltcheva S."/>
            <person name="Molinier V."/>
            <person name="Murat C."/>
            <person name="Poggeler S."/>
            <person name="Quandt C.A."/>
            <person name="Sperisen C."/>
            <person name="Tritt A."/>
            <person name="Tisserant E."/>
            <person name="Crous P.W."/>
            <person name="Henrissat B."/>
            <person name="Nehls U."/>
            <person name="Egli S."/>
            <person name="Spatafora J.W."/>
            <person name="Grigoriev I.V."/>
            <person name="Martin F.M."/>
        </authorList>
    </citation>
    <scope>NUCLEOTIDE SEQUENCE [LARGE SCALE GENOMIC DNA]</scope>
    <source>
        <strain evidence="2 3">CBS 459.81</strain>
    </source>
</reference>
<keyword evidence="1" id="KW-1133">Transmembrane helix</keyword>
<sequence length="84" mass="9773">FSVITVLAFFVRNFFVLFLEVFFLVFGLSCGDPIQVHRISSIIVFLRIGFAIPLLYERGWSTFLFRLLIKVSIICSNHKFDHTV</sequence>
<gene>
    <name evidence="2" type="ORF">K432DRAFT_104796</name>
</gene>
<proteinExistence type="predicted"/>
<name>A0A8E2J7R5_9PEZI</name>
<dbReference type="EMBL" id="KV747681">
    <property type="protein sequence ID" value="OCK72662.1"/>
    <property type="molecule type" value="Genomic_DNA"/>
</dbReference>
<organism evidence="2 3">
    <name type="scientific">Lepidopterella palustris CBS 459.81</name>
    <dbReference type="NCBI Taxonomy" id="1314670"/>
    <lineage>
        <taxon>Eukaryota</taxon>
        <taxon>Fungi</taxon>
        <taxon>Dikarya</taxon>
        <taxon>Ascomycota</taxon>
        <taxon>Pezizomycotina</taxon>
        <taxon>Dothideomycetes</taxon>
        <taxon>Pleosporomycetidae</taxon>
        <taxon>Mytilinidiales</taxon>
        <taxon>Argynnaceae</taxon>
        <taxon>Lepidopterella</taxon>
    </lineage>
</organism>
<accession>A0A8E2J7R5</accession>
<dbReference type="Proteomes" id="UP000250266">
    <property type="component" value="Unassembled WGS sequence"/>
</dbReference>
<dbReference type="AlphaFoldDB" id="A0A8E2J7R5"/>
<keyword evidence="3" id="KW-1185">Reference proteome</keyword>
<feature type="non-terminal residue" evidence="2">
    <location>
        <position position="1"/>
    </location>
</feature>
<evidence type="ECO:0000313" key="3">
    <source>
        <dbReference type="Proteomes" id="UP000250266"/>
    </source>
</evidence>
<protein>
    <submittedName>
        <fullName evidence="2">Uncharacterized protein</fullName>
    </submittedName>
</protein>
<keyword evidence="1" id="KW-0472">Membrane</keyword>
<keyword evidence="1" id="KW-0812">Transmembrane</keyword>
<evidence type="ECO:0000256" key="1">
    <source>
        <dbReference type="SAM" id="Phobius"/>
    </source>
</evidence>
<feature type="transmembrane region" description="Helical" evidence="1">
    <location>
        <begin position="39"/>
        <end position="56"/>
    </location>
</feature>